<dbReference type="GO" id="GO:0005829">
    <property type="term" value="C:cytosol"/>
    <property type="evidence" value="ECO:0007669"/>
    <property type="project" value="TreeGrafter"/>
</dbReference>
<dbReference type="EnsemblPlants" id="OMERI02G17860.1">
    <property type="protein sequence ID" value="OMERI02G17860.1"/>
    <property type="gene ID" value="OMERI02G17860"/>
</dbReference>
<dbReference type="PANTHER" id="PTHR43391:SF37">
    <property type="entry name" value="OS02G0511100 PROTEIN"/>
    <property type="match status" value="1"/>
</dbReference>
<dbReference type="PANTHER" id="PTHR43391">
    <property type="entry name" value="RETINOL DEHYDROGENASE-RELATED"/>
    <property type="match status" value="1"/>
</dbReference>
<evidence type="ECO:0000313" key="5">
    <source>
        <dbReference type="EnsemblPlants" id="OMERI02G17860.1"/>
    </source>
</evidence>
<keyword evidence="4" id="KW-0812">Transmembrane</keyword>
<sequence length="710" mass="77066">MGRVYLVIHSVLMHVVAALVVLVYIPLSVPVKLFLWAFVKPLRREQLGGKVVLITGASSGIGEELAYQYASKGASLALVARRKQALKSVAAAARERGAPDVLVLHADVSDAGQSRRAVEETIAHYGKLNHLVANAGIWSTCPFDEITHITAFTTIMISCTGYFEACNNKSKGIVYMNFKDVNFWGAVYPTYYALPHLKASRGKLVVCSSAAGTVATSRMSFYNASKAAVLRFYETLRAELGSEVGVTILTHGYVESEMTMGKAVQKDGVLVVDQEARDVQIGVFPVGSVGAMCRVAMDGIRRGDRYVTWPSMYRPLQLVACLAPEIVSWLSYAMYNTKTGGGAPLSKRALDATGARRFFPEGLRRNPVVIKTDEECNGDEGVGALYYELAYQYASKGASLALVARRKQALKSVAAAARERGAPDVLVLHADVSDAGQSRRAVEETIAHYGKLNHLVANAGIWSTCPFDEITHITAFTTIMISCTGYFEACNNKSKGIVYMNFKDVNFWGAVYPTYYALPHLKASRGKLVVCSSAAGTVATSRMSFYNASKAAVLRFYETLRAELGSEVGVTILTHGYVESEMTMGKAVQKDGVLVVDQEARDVQIGVFPVGSVGAMCRVAMDGIRRGDRYVTWPSMYRPLQLVACLAPEIVSWLSYAMYNTKTGGGAPLSKRALDATGARRFFPEGLRRNPVVIKTDEECNGDEGVGACN</sequence>
<evidence type="ECO:0000256" key="3">
    <source>
        <dbReference type="ARBA" id="ARBA00023002"/>
    </source>
</evidence>
<keyword evidence="6" id="KW-1185">Reference proteome</keyword>
<organism evidence="5">
    <name type="scientific">Oryza meridionalis</name>
    <dbReference type="NCBI Taxonomy" id="40149"/>
    <lineage>
        <taxon>Eukaryota</taxon>
        <taxon>Viridiplantae</taxon>
        <taxon>Streptophyta</taxon>
        <taxon>Embryophyta</taxon>
        <taxon>Tracheophyta</taxon>
        <taxon>Spermatophyta</taxon>
        <taxon>Magnoliopsida</taxon>
        <taxon>Liliopsida</taxon>
        <taxon>Poales</taxon>
        <taxon>Poaceae</taxon>
        <taxon>BOP clade</taxon>
        <taxon>Oryzoideae</taxon>
        <taxon>Oryzeae</taxon>
        <taxon>Oryzinae</taxon>
        <taxon>Oryza</taxon>
    </lineage>
</organism>
<keyword evidence="4" id="KW-1133">Transmembrane helix</keyword>
<dbReference type="Pfam" id="PF00106">
    <property type="entry name" value="adh_short"/>
    <property type="match status" value="4"/>
</dbReference>
<dbReference type="eggNOG" id="KOG1205">
    <property type="taxonomic scope" value="Eukaryota"/>
</dbReference>
<evidence type="ECO:0000256" key="1">
    <source>
        <dbReference type="ARBA" id="ARBA00004606"/>
    </source>
</evidence>
<dbReference type="PROSITE" id="PS00061">
    <property type="entry name" value="ADH_SHORT"/>
    <property type="match status" value="2"/>
</dbReference>
<dbReference type="HOGENOM" id="CLU_470433_0_0_1"/>
<keyword evidence="3" id="KW-0560">Oxidoreductase</keyword>
<dbReference type="Gene3D" id="3.40.50.720">
    <property type="entry name" value="NAD(P)-binding Rossmann-like Domain"/>
    <property type="match status" value="2"/>
</dbReference>
<dbReference type="Proteomes" id="UP000008021">
    <property type="component" value="Chromosome 2"/>
</dbReference>
<accession>A0A0E0CKZ8</accession>
<dbReference type="PRINTS" id="PR00081">
    <property type="entry name" value="GDHRDH"/>
</dbReference>
<dbReference type="InterPro" id="IPR002347">
    <property type="entry name" value="SDR_fam"/>
</dbReference>
<evidence type="ECO:0000256" key="4">
    <source>
        <dbReference type="SAM" id="Phobius"/>
    </source>
</evidence>
<dbReference type="GO" id="GO:0016020">
    <property type="term" value="C:membrane"/>
    <property type="evidence" value="ECO:0007669"/>
    <property type="project" value="UniProtKB-SubCell"/>
</dbReference>
<dbReference type="InterPro" id="IPR036291">
    <property type="entry name" value="NAD(P)-bd_dom_sf"/>
</dbReference>
<keyword evidence="4" id="KW-0472">Membrane</keyword>
<dbReference type="GO" id="GO:0016491">
    <property type="term" value="F:oxidoreductase activity"/>
    <property type="evidence" value="ECO:0007669"/>
    <property type="project" value="UniProtKB-KW"/>
</dbReference>
<dbReference type="Gramene" id="OMERI02G17860.1">
    <property type="protein sequence ID" value="OMERI02G17860.1"/>
    <property type="gene ID" value="OMERI02G17860"/>
</dbReference>
<feature type="transmembrane region" description="Helical" evidence="4">
    <location>
        <begin position="12"/>
        <end position="39"/>
    </location>
</feature>
<dbReference type="SUPFAM" id="SSF51735">
    <property type="entry name" value="NAD(P)-binding Rossmann-fold domains"/>
    <property type="match status" value="2"/>
</dbReference>
<reference evidence="5" key="1">
    <citation type="submission" date="2015-04" db="UniProtKB">
        <authorList>
            <consortium name="EnsemblPlants"/>
        </authorList>
    </citation>
    <scope>IDENTIFICATION</scope>
</reference>
<evidence type="ECO:0000256" key="2">
    <source>
        <dbReference type="ARBA" id="ARBA00006484"/>
    </source>
</evidence>
<protein>
    <submittedName>
        <fullName evidence="5">Uncharacterized protein</fullName>
    </submittedName>
</protein>
<reference evidence="5" key="2">
    <citation type="submission" date="2018-05" db="EMBL/GenBank/DDBJ databases">
        <title>OmerRS3 (Oryza meridionalis Reference Sequence Version 3).</title>
        <authorList>
            <person name="Zhang J."/>
            <person name="Kudrna D."/>
            <person name="Lee S."/>
            <person name="Talag J."/>
            <person name="Welchert J."/>
            <person name="Wing R.A."/>
        </authorList>
    </citation>
    <scope>NUCLEOTIDE SEQUENCE [LARGE SCALE GENOMIC DNA]</scope>
    <source>
        <strain evidence="5">cv. OR44</strain>
    </source>
</reference>
<dbReference type="AlphaFoldDB" id="A0A0E0CKZ8"/>
<name>A0A0E0CKZ8_9ORYZ</name>
<proteinExistence type="inferred from homology"/>
<dbReference type="InterPro" id="IPR020904">
    <property type="entry name" value="Sc_DH/Rdtase_CS"/>
</dbReference>
<evidence type="ECO:0000313" key="6">
    <source>
        <dbReference type="Proteomes" id="UP000008021"/>
    </source>
</evidence>
<dbReference type="STRING" id="40149.A0A0E0CKZ8"/>
<comment type="subcellular location">
    <subcellularLocation>
        <location evidence="1">Membrane</location>
        <topology evidence="1">Single-pass type II membrane protein</topology>
    </subcellularLocation>
</comment>
<comment type="similarity">
    <text evidence="2">Belongs to the short-chain dehydrogenases/reductases (SDR) family.</text>
</comment>